<evidence type="ECO:0000313" key="4">
    <source>
        <dbReference type="Proteomes" id="UP001054837"/>
    </source>
</evidence>
<comment type="caution">
    <text evidence="3">The sequence shown here is derived from an EMBL/GenBank/DDBJ whole genome shotgun (WGS) entry which is preliminary data.</text>
</comment>
<dbReference type="PANTHER" id="PTHR14362">
    <property type="entry name" value="COILED-COIL DOMAIN-CONTAINING PROTEIN 81"/>
    <property type="match status" value="1"/>
</dbReference>
<evidence type="ECO:0000259" key="1">
    <source>
        <dbReference type="Pfam" id="PF14908"/>
    </source>
</evidence>
<dbReference type="GO" id="GO:0005815">
    <property type="term" value="C:microtubule organizing center"/>
    <property type="evidence" value="ECO:0007669"/>
    <property type="project" value="TreeGrafter"/>
</dbReference>
<reference evidence="3 4" key="1">
    <citation type="submission" date="2021-06" db="EMBL/GenBank/DDBJ databases">
        <title>Caerostris darwini draft genome.</title>
        <authorList>
            <person name="Kono N."/>
            <person name="Arakawa K."/>
        </authorList>
    </citation>
    <scope>NUCLEOTIDE SEQUENCE [LARGE SCALE GENOMIC DNA]</scope>
</reference>
<keyword evidence="4" id="KW-1185">Reference proteome</keyword>
<gene>
    <name evidence="3" type="ORF">CDAR_300481</name>
</gene>
<accession>A0AAV4MTU5</accession>
<dbReference type="AlphaFoldDB" id="A0AAV4MTU5"/>
<dbReference type="EMBL" id="BPLQ01000865">
    <property type="protein sequence ID" value="GIX75834.1"/>
    <property type="molecule type" value="Genomic_DNA"/>
</dbReference>
<dbReference type="Proteomes" id="UP001054837">
    <property type="component" value="Unassembled WGS sequence"/>
</dbReference>
<dbReference type="PANTHER" id="PTHR14362:SF2">
    <property type="entry name" value="COILED-COIL DOMAIN-CONTAINING PROTEIN 81"/>
    <property type="match status" value="1"/>
</dbReference>
<dbReference type="InterPro" id="IPR026295">
    <property type="entry name" value="CCD81"/>
</dbReference>
<sequence length="185" mass="21318">MRSIEEVLKEVEKLPYSLIGKELTIEDVITVWKAVGKFIMCYLLQDKHVILPSIGKFSTQEVKIPIAHNPSRCLCRKRLVFEVSSQLALNFRIKYSHNQIEGPNPQVTVNRSTLSCICRKPRFKVDLCLREIVAYVYNRLEANLPVHLPFTGVGMLVIKGEACRMLFDDKFISRIEEIDVIKEIL</sequence>
<dbReference type="InterPro" id="IPR028034">
    <property type="entry name" value="HU-CCDC81"/>
</dbReference>
<evidence type="ECO:0000259" key="2">
    <source>
        <dbReference type="Pfam" id="PF18289"/>
    </source>
</evidence>
<dbReference type="Pfam" id="PF14908">
    <property type="entry name" value="HU-CCDC81_euk_1"/>
    <property type="match status" value="1"/>
</dbReference>
<proteinExistence type="predicted"/>
<feature type="domain" description="CCDC81 HU" evidence="1">
    <location>
        <begin position="19"/>
        <end position="94"/>
    </location>
</feature>
<name>A0AAV4MTU5_9ARAC</name>
<protein>
    <submittedName>
        <fullName evidence="3">Uncharacterized protein</fullName>
    </submittedName>
</protein>
<dbReference type="InterPro" id="IPR040673">
    <property type="entry name" value="CCDC81_HU_dom_2"/>
</dbReference>
<dbReference type="Pfam" id="PF18289">
    <property type="entry name" value="HU-CCDC81_euk_2"/>
    <property type="match status" value="1"/>
</dbReference>
<feature type="domain" description="CCDC81 HU" evidence="2">
    <location>
        <begin position="105"/>
        <end position="178"/>
    </location>
</feature>
<evidence type="ECO:0000313" key="3">
    <source>
        <dbReference type="EMBL" id="GIX75834.1"/>
    </source>
</evidence>
<organism evidence="3 4">
    <name type="scientific">Caerostris darwini</name>
    <dbReference type="NCBI Taxonomy" id="1538125"/>
    <lineage>
        <taxon>Eukaryota</taxon>
        <taxon>Metazoa</taxon>
        <taxon>Ecdysozoa</taxon>
        <taxon>Arthropoda</taxon>
        <taxon>Chelicerata</taxon>
        <taxon>Arachnida</taxon>
        <taxon>Araneae</taxon>
        <taxon>Araneomorphae</taxon>
        <taxon>Entelegynae</taxon>
        <taxon>Araneoidea</taxon>
        <taxon>Araneidae</taxon>
        <taxon>Caerostris</taxon>
    </lineage>
</organism>